<feature type="chain" id="PRO_5037230695" evidence="2">
    <location>
        <begin position="19"/>
        <end position="289"/>
    </location>
</feature>
<feature type="region of interest" description="Disordered" evidence="1">
    <location>
        <begin position="145"/>
        <end position="167"/>
    </location>
</feature>
<keyword evidence="2" id="KW-0732">Signal</keyword>
<accession>A0A914X239</accession>
<name>A0A914X239_9BILA</name>
<keyword evidence="3" id="KW-1185">Reference proteome</keyword>
<protein>
    <submittedName>
        <fullName evidence="4">Uncharacterized protein</fullName>
    </submittedName>
</protein>
<evidence type="ECO:0000313" key="4">
    <source>
        <dbReference type="WBParaSite" id="PSAMB.scaffold56size92332.g1264.t1"/>
    </source>
</evidence>
<dbReference type="Proteomes" id="UP000887566">
    <property type="component" value="Unplaced"/>
</dbReference>
<evidence type="ECO:0000256" key="1">
    <source>
        <dbReference type="SAM" id="MobiDB-lite"/>
    </source>
</evidence>
<dbReference type="WBParaSite" id="PSAMB.scaffold56size92332.g1264.t1">
    <property type="protein sequence ID" value="PSAMB.scaffold56size92332.g1264.t1"/>
    <property type="gene ID" value="PSAMB.scaffold56size92332.g1264"/>
</dbReference>
<sequence length="289" mass="31700">MVFTSCIVLCAYLMCVAAGGQRSIAQMDEPIQESATRGPVPFCVDSHCAAQEECCSGTVCIFTDNNYIGVCTQLHVQAEGQLCMIGEEPSPCASGLRCRLLHKEHFPLGVCVDPLHITKRKQYYEKCDRTVDCDTEKGLCCRPHSPGKEKARHVSPRPSASRPRQTQSSFLYFSQSPCLLPTRRRTWGATAAQRGRRAGLAVKIASPQGLQCGRRSAQLANNKAARGSQKQSRWPTVVPVTSLEALGNRTAKLTAPSFDLRRLRLRLVRRAAVHSRSGTLPPSFASSSR</sequence>
<dbReference type="AlphaFoldDB" id="A0A914X239"/>
<reference evidence="4" key="1">
    <citation type="submission" date="2022-11" db="UniProtKB">
        <authorList>
            <consortium name="WormBaseParasite"/>
        </authorList>
    </citation>
    <scope>IDENTIFICATION</scope>
</reference>
<feature type="signal peptide" evidence="2">
    <location>
        <begin position="1"/>
        <end position="18"/>
    </location>
</feature>
<proteinExistence type="predicted"/>
<organism evidence="3 4">
    <name type="scientific">Plectus sambesii</name>
    <dbReference type="NCBI Taxonomy" id="2011161"/>
    <lineage>
        <taxon>Eukaryota</taxon>
        <taxon>Metazoa</taxon>
        <taxon>Ecdysozoa</taxon>
        <taxon>Nematoda</taxon>
        <taxon>Chromadorea</taxon>
        <taxon>Plectida</taxon>
        <taxon>Plectina</taxon>
        <taxon>Plectoidea</taxon>
        <taxon>Plectidae</taxon>
        <taxon>Plectus</taxon>
    </lineage>
</organism>
<evidence type="ECO:0000256" key="2">
    <source>
        <dbReference type="SAM" id="SignalP"/>
    </source>
</evidence>
<evidence type="ECO:0000313" key="3">
    <source>
        <dbReference type="Proteomes" id="UP000887566"/>
    </source>
</evidence>